<reference evidence="1 2" key="1">
    <citation type="journal article" date="2016" name="Nat. Commun.">
        <title>Thousands of microbial genomes shed light on interconnected biogeochemical processes in an aquifer system.</title>
        <authorList>
            <person name="Anantharaman K."/>
            <person name="Brown C.T."/>
            <person name="Hug L.A."/>
            <person name="Sharon I."/>
            <person name="Castelle C.J."/>
            <person name="Probst A.J."/>
            <person name="Thomas B.C."/>
            <person name="Singh A."/>
            <person name="Wilkins M.J."/>
            <person name="Karaoz U."/>
            <person name="Brodie E.L."/>
            <person name="Williams K.H."/>
            <person name="Hubbard S.S."/>
            <person name="Banfield J.F."/>
        </authorList>
    </citation>
    <scope>NUCLEOTIDE SEQUENCE [LARGE SCALE GENOMIC DNA]</scope>
</reference>
<dbReference type="Proteomes" id="UP000179237">
    <property type="component" value="Unassembled WGS sequence"/>
</dbReference>
<organism evidence="1 2">
    <name type="scientific">Candidatus Collierbacteria bacterium RIFOXYD1_FULL_40_9</name>
    <dbReference type="NCBI Taxonomy" id="1817731"/>
    <lineage>
        <taxon>Bacteria</taxon>
        <taxon>Candidatus Collieribacteriota</taxon>
    </lineage>
</organism>
<protein>
    <submittedName>
        <fullName evidence="1">Uncharacterized protein</fullName>
    </submittedName>
</protein>
<name>A0A1F5FTS6_9BACT</name>
<dbReference type="AlphaFoldDB" id="A0A1F5FTS6"/>
<sequence>MFKKKSRRKLSDKVLRVMDVKDESNYAQSRAMPQEMMVSGDLSLGKNGNPVTILIEDEVSGEQLEVSGVRNAFLIIEDSRKRIPGWLAMAVGSMDKMSSVLGFLSQSTLEAIKRFTGR</sequence>
<dbReference type="EMBL" id="MFAQ01000034">
    <property type="protein sequence ID" value="OGD82964.1"/>
    <property type="molecule type" value="Genomic_DNA"/>
</dbReference>
<accession>A0A1F5FTS6</accession>
<evidence type="ECO:0000313" key="1">
    <source>
        <dbReference type="EMBL" id="OGD82964.1"/>
    </source>
</evidence>
<gene>
    <name evidence="1" type="ORF">A2572_04895</name>
</gene>
<comment type="caution">
    <text evidence="1">The sequence shown here is derived from an EMBL/GenBank/DDBJ whole genome shotgun (WGS) entry which is preliminary data.</text>
</comment>
<proteinExistence type="predicted"/>
<evidence type="ECO:0000313" key="2">
    <source>
        <dbReference type="Proteomes" id="UP000179237"/>
    </source>
</evidence>